<dbReference type="AlphaFoldDB" id="A0A6I6MMR3"/>
<keyword evidence="1" id="KW-1133">Transmembrane helix</keyword>
<evidence type="ECO:0008006" key="4">
    <source>
        <dbReference type="Google" id="ProtNLM"/>
    </source>
</evidence>
<keyword evidence="1" id="KW-0812">Transmembrane</keyword>
<keyword evidence="3" id="KW-1185">Reference proteome</keyword>
<feature type="transmembrane region" description="Helical" evidence="1">
    <location>
        <begin position="67"/>
        <end position="86"/>
    </location>
</feature>
<keyword evidence="1" id="KW-0472">Membrane</keyword>
<dbReference type="Proteomes" id="UP000431269">
    <property type="component" value="Chromosome"/>
</dbReference>
<protein>
    <recommendedName>
        <fullName evidence="4">DoxX</fullName>
    </recommendedName>
</protein>
<gene>
    <name evidence="2" type="ORF">DSM104635_01070</name>
</gene>
<evidence type="ECO:0000256" key="1">
    <source>
        <dbReference type="SAM" id="Phobius"/>
    </source>
</evidence>
<feature type="transmembrane region" description="Helical" evidence="1">
    <location>
        <begin position="36"/>
        <end position="55"/>
    </location>
</feature>
<name>A0A6I6MMR3_9CAUL</name>
<organism evidence="2 3">
    <name type="scientific">Terricaulis silvestris</name>
    <dbReference type="NCBI Taxonomy" id="2686094"/>
    <lineage>
        <taxon>Bacteria</taxon>
        <taxon>Pseudomonadati</taxon>
        <taxon>Pseudomonadota</taxon>
        <taxon>Alphaproteobacteria</taxon>
        <taxon>Caulobacterales</taxon>
        <taxon>Caulobacteraceae</taxon>
        <taxon>Terricaulis</taxon>
    </lineage>
</organism>
<sequence length="91" mass="9769">MVEFAGLPEGFYWAAAVTIYELIAPLFILARRFVTLACLGHMGIVALGAVLVHYPDGWFVVGAGRNGMEYSVLLLVCLGATARAYAPRHAA</sequence>
<dbReference type="KEGG" id="tsv:DSM104635_01070"/>
<proteinExistence type="predicted"/>
<accession>A0A6I6MMR3</accession>
<dbReference type="EMBL" id="CP047045">
    <property type="protein sequence ID" value="QGZ94254.1"/>
    <property type="molecule type" value="Genomic_DNA"/>
</dbReference>
<reference evidence="3" key="1">
    <citation type="submission" date="2019-12" db="EMBL/GenBank/DDBJ databases">
        <title>Complete genome of Terracaulis silvestris 0127_4.</title>
        <authorList>
            <person name="Vieira S."/>
            <person name="Riedel T."/>
            <person name="Sproer C."/>
            <person name="Pascual J."/>
            <person name="Boedeker C."/>
            <person name="Overmann J."/>
        </authorList>
    </citation>
    <scope>NUCLEOTIDE SEQUENCE [LARGE SCALE GENOMIC DNA]</scope>
    <source>
        <strain evidence="3">0127_4</strain>
    </source>
</reference>
<evidence type="ECO:0000313" key="2">
    <source>
        <dbReference type="EMBL" id="QGZ94254.1"/>
    </source>
</evidence>
<evidence type="ECO:0000313" key="3">
    <source>
        <dbReference type="Proteomes" id="UP000431269"/>
    </source>
</evidence>
<feature type="transmembrane region" description="Helical" evidence="1">
    <location>
        <begin position="12"/>
        <end position="29"/>
    </location>
</feature>